<accession>A0A0N1PET5</accession>
<reference evidence="3 4" key="1">
    <citation type="journal article" date="2015" name="PLoS Pathog.">
        <title>Leptomonas seymouri: Adaptations to the Dixenous Life Cycle Analyzed by Genome Sequencing, Transcriptome Profiling and Co-infection with Leishmania donovani.</title>
        <authorList>
            <person name="Kraeva N."/>
            <person name="Butenko A."/>
            <person name="Hlavacova J."/>
            <person name="Kostygov A."/>
            <person name="Myskova J."/>
            <person name="Grybchuk D."/>
            <person name="Lestinova T."/>
            <person name="Votypka J."/>
            <person name="Volf P."/>
            <person name="Opperdoes F."/>
            <person name="Flegontov P."/>
            <person name="Lukes J."/>
            <person name="Yurchenko V."/>
        </authorList>
    </citation>
    <scope>NUCLEOTIDE SEQUENCE [LARGE SCALE GENOMIC DNA]</scope>
    <source>
        <strain evidence="3 4">ATCC 30220</strain>
    </source>
</reference>
<evidence type="ECO:0000256" key="2">
    <source>
        <dbReference type="SAM" id="MobiDB-lite"/>
    </source>
</evidence>
<feature type="region of interest" description="Disordered" evidence="2">
    <location>
        <begin position="525"/>
        <end position="615"/>
    </location>
</feature>
<feature type="compositionally biased region" description="Basic residues" evidence="2">
    <location>
        <begin position="591"/>
        <end position="609"/>
    </location>
</feature>
<gene>
    <name evidence="3" type="ORF">ABL78_3321</name>
</gene>
<feature type="compositionally biased region" description="Polar residues" evidence="2">
    <location>
        <begin position="205"/>
        <end position="237"/>
    </location>
</feature>
<evidence type="ECO:0000256" key="1">
    <source>
        <dbReference type="SAM" id="Coils"/>
    </source>
</evidence>
<feature type="region of interest" description="Disordered" evidence="2">
    <location>
        <begin position="21"/>
        <end position="106"/>
    </location>
</feature>
<feature type="coiled-coil region" evidence="1">
    <location>
        <begin position="493"/>
        <end position="520"/>
    </location>
</feature>
<feature type="compositionally biased region" description="Polar residues" evidence="2">
    <location>
        <begin position="90"/>
        <end position="100"/>
    </location>
</feature>
<feature type="region of interest" description="Disordered" evidence="2">
    <location>
        <begin position="709"/>
        <end position="733"/>
    </location>
</feature>
<dbReference type="VEuPathDB" id="TriTrypDB:Lsey_0080_0190"/>
<feature type="compositionally biased region" description="Polar residues" evidence="2">
    <location>
        <begin position="301"/>
        <end position="313"/>
    </location>
</feature>
<feature type="region of interest" description="Disordered" evidence="2">
    <location>
        <begin position="635"/>
        <end position="695"/>
    </location>
</feature>
<comment type="caution">
    <text evidence="3">The sequence shown here is derived from an EMBL/GenBank/DDBJ whole genome shotgun (WGS) entry which is preliminary data.</text>
</comment>
<feature type="region of interest" description="Disordered" evidence="2">
    <location>
        <begin position="138"/>
        <end position="247"/>
    </location>
</feature>
<protein>
    <submittedName>
        <fullName evidence="3">Uncharacterized protein</fullName>
    </submittedName>
</protein>
<dbReference type="AlphaFoldDB" id="A0A0N1PET5"/>
<proteinExistence type="predicted"/>
<evidence type="ECO:0000313" key="3">
    <source>
        <dbReference type="EMBL" id="KPI87612.1"/>
    </source>
</evidence>
<dbReference type="OMA" id="DNCESAV"/>
<feature type="region of interest" description="Disordered" evidence="2">
    <location>
        <begin position="454"/>
        <end position="480"/>
    </location>
</feature>
<keyword evidence="4" id="KW-1185">Reference proteome</keyword>
<feature type="region of interest" description="Disordered" evidence="2">
    <location>
        <begin position="291"/>
        <end position="337"/>
    </location>
</feature>
<dbReference type="EMBL" id="LJSK01000080">
    <property type="protein sequence ID" value="KPI87612.1"/>
    <property type="molecule type" value="Genomic_DNA"/>
</dbReference>
<name>A0A0N1PET5_LEPSE</name>
<feature type="compositionally biased region" description="Low complexity" evidence="2">
    <location>
        <begin position="716"/>
        <end position="733"/>
    </location>
</feature>
<sequence>MSTHGTHRPFLRLSVQIPAPGLDALSGAGEGHLPVHPRQTSSESPASPPVPGVSPSPISPFISERRTETEKPPTAQAADASDKDIEDAPQNCTQDTQLETSPAGYGSVAVTASEQIIRERLQLLEEEHDTLLRSLRRSMKAAVDCQPPSAALNAQAQASTSSTWAFRSPRASAPSSSPASSASNDNCESAVKGTDADPNPPFRPANSNPEHQAPQPSSVPAAEGQSSPSVNQPSEAAQSPPHRPQPLSLEQLHHDLQRCALEIECLVEDQYALRCSVRDILLDLPRSMAAATAPSSVPPSNESLTNSTQQQQQHEGKQMPHSVVNGGPDSHQRLPDPSADLMFAPSPPAWLLPWLQQQRAEHSQDFQRLREEMVVMICHAVAEGRHSSLRLQKKSTEERDIQLHRSLTPVGVNAAGPSRSCQVTEADPLSVVQRAENANEPPASLRCQRYRRLMSPTSPSDSDAVSSVSASVSTNSESSARCVRGQDTVWSVLLRMQRVVEAQSAQIAQLTERVSQLAALPAPVPAVSPAHRHQRTLPETSITSPGTTALSETVTTETSTRTCSTSSSNRCGHRREASHGEAKRVSPIKQTGHRTRHRSPPSPSRRPKREQRINSRLDVLQDELRGLRQRLQSTLLHDHKLAPQSPGASVNERLYSDSGSNVRSSDYVQRQHEPANQPPPASRRAPHESANVMGRSLPTGVTRYTRGMVPQHQQHPRPTSSPGYTPSPYAPSANEGWADEVVYYNEAAGARREGDAMETPPQLPRQRVRTVLTSSLVYPNRSSLDETHLRDSFL</sequence>
<organism evidence="3 4">
    <name type="scientific">Leptomonas seymouri</name>
    <dbReference type="NCBI Taxonomy" id="5684"/>
    <lineage>
        <taxon>Eukaryota</taxon>
        <taxon>Discoba</taxon>
        <taxon>Euglenozoa</taxon>
        <taxon>Kinetoplastea</taxon>
        <taxon>Metakinetoplastina</taxon>
        <taxon>Trypanosomatida</taxon>
        <taxon>Trypanosomatidae</taxon>
        <taxon>Leishmaniinae</taxon>
        <taxon>Leptomonas</taxon>
    </lineage>
</organism>
<feature type="compositionally biased region" description="Low complexity" evidence="2">
    <location>
        <begin position="291"/>
        <end position="300"/>
    </location>
</feature>
<keyword evidence="1" id="KW-0175">Coiled coil</keyword>
<dbReference type="Proteomes" id="UP000038009">
    <property type="component" value="Unassembled WGS sequence"/>
</dbReference>
<feature type="compositionally biased region" description="Low complexity" evidence="2">
    <location>
        <begin position="455"/>
        <end position="480"/>
    </location>
</feature>
<evidence type="ECO:0000313" key="4">
    <source>
        <dbReference type="Proteomes" id="UP000038009"/>
    </source>
</evidence>
<feature type="compositionally biased region" description="Pro residues" evidence="2">
    <location>
        <begin position="46"/>
        <end position="58"/>
    </location>
</feature>
<feature type="compositionally biased region" description="Low complexity" evidence="2">
    <location>
        <begin position="547"/>
        <end position="568"/>
    </location>
</feature>
<feature type="compositionally biased region" description="Polar residues" evidence="2">
    <location>
        <begin position="657"/>
        <end position="668"/>
    </location>
</feature>
<feature type="compositionally biased region" description="Low complexity" evidence="2">
    <location>
        <begin position="149"/>
        <end position="183"/>
    </location>
</feature>
<dbReference type="OrthoDB" id="10678492at2759"/>
<feature type="compositionally biased region" description="Basic and acidic residues" evidence="2">
    <location>
        <begin position="574"/>
        <end position="584"/>
    </location>
</feature>
<feature type="compositionally biased region" description="Polar residues" evidence="2">
    <location>
        <begin position="537"/>
        <end position="546"/>
    </location>
</feature>